<dbReference type="PIRSF" id="PIRSF036696">
    <property type="entry name" value="ACY-1"/>
    <property type="match status" value="1"/>
</dbReference>
<dbReference type="SUPFAM" id="SSF53187">
    <property type="entry name" value="Zn-dependent exopeptidases"/>
    <property type="match status" value="1"/>
</dbReference>
<dbReference type="Gene3D" id="3.40.630.10">
    <property type="entry name" value="Zn peptidases"/>
    <property type="match status" value="1"/>
</dbReference>
<comment type="cofactor">
    <cofactor evidence="10">
        <name>Zn(2+)</name>
        <dbReference type="ChEBI" id="CHEBI:29105"/>
    </cofactor>
    <text evidence="10">Binds 2 Zn(2+) ions per subunit.</text>
</comment>
<keyword evidence="7 10" id="KW-0862">Zinc</keyword>
<keyword evidence="6" id="KW-0378">Hydrolase</keyword>
<dbReference type="InterPro" id="IPR011650">
    <property type="entry name" value="Peptidase_M20_dimer"/>
</dbReference>
<evidence type="ECO:0000256" key="3">
    <source>
        <dbReference type="ARBA" id="ARBA00011913"/>
    </source>
</evidence>
<feature type="binding site" evidence="10">
    <location>
        <position position="143"/>
    </location>
    <ligand>
        <name>Zn(2+)</name>
        <dbReference type="ChEBI" id="CHEBI:29105"/>
        <label>2</label>
    </ligand>
</feature>
<accession>A0AA36DJU2</accession>
<reference evidence="12" key="1">
    <citation type="submission" date="2023-06" db="EMBL/GenBank/DDBJ databases">
        <authorList>
            <person name="Delattre M."/>
        </authorList>
    </citation>
    <scope>NUCLEOTIDE SEQUENCE</scope>
    <source>
        <strain evidence="12">AF72</strain>
    </source>
</reference>
<dbReference type="InterPro" id="IPR002933">
    <property type="entry name" value="Peptidase_M20"/>
</dbReference>
<dbReference type="InterPro" id="IPR001261">
    <property type="entry name" value="ArgE/DapE_CS"/>
</dbReference>
<gene>
    <name evidence="12" type="ORF">MSPICULIGERA_LOCUS25667</name>
</gene>
<feature type="active site" evidence="9">
    <location>
        <position position="77"/>
    </location>
</feature>
<keyword evidence="5 10" id="KW-0479">Metal-binding</keyword>
<dbReference type="PANTHER" id="PTHR45892">
    <property type="entry name" value="AMINOACYLASE-1"/>
    <property type="match status" value="1"/>
</dbReference>
<evidence type="ECO:0000256" key="9">
    <source>
        <dbReference type="PIRSR" id="PIRSR036696-1"/>
    </source>
</evidence>
<dbReference type="EC" id="3.5.1.14" evidence="3"/>
<evidence type="ECO:0000313" key="13">
    <source>
        <dbReference type="Proteomes" id="UP001177023"/>
    </source>
</evidence>
<feature type="binding site" evidence="10">
    <location>
        <position position="107"/>
    </location>
    <ligand>
        <name>Zn(2+)</name>
        <dbReference type="ChEBI" id="CHEBI:29105"/>
        <label>2</label>
    </ligand>
</feature>
<dbReference type="Pfam" id="PF07687">
    <property type="entry name" value="M20_dimer"/>
    <property type="match status" value="1"/>
</dbReference>
<dbReference type="PANTHER" id="PTHR45892:SF1">
    <property type="entry name" value="AMINOACYLASE-1"/>
    <property type="match status" value="1"/>
</dbReference>
<dbReference type="FunFam" id="3.40.630.10:FF:000019">
    <property type="entry name" value="Aminoacylase 1"/>
    <property type="match status" value="1"/>
</dbReference>
<evidence type="ECO:0000256" key="8">
    <source>
        <dbReference type="ARBA" id="ARBA00029656"/>
    </source>
</evidence>
<dbReference type="GO" id="GO:0004046">
    <property type="term" value="F:aminoacylase activity"/>
    <property type="evidence" value="ECO:0007669"/>
    <property type="project" value="UniProtKB-EC"/>
</dbReference>
<feature type="binding site" evidence="10">
    <location>
        <position position="170"/>
    </location>
    <ligand>
        <name>Zn(2+)</name>
        <dbReference type="ChEBI" id="CHEBI:29105"/>
        <label>1</label>
    </ligand>
</feature>
<evidence type="ECO:0000256" key="1">
    <source>
        <dbReference type="ARBA" id="ARBA00004496"/>
    </source>
</evidence>
<feature type="binding site" evidence="10">
    <location>
        <position position="107"/>
    </location>
    <ligand>
        <name>Zn(2+)</name>
        <dbReference type="ChEBI" id="CHEBI:29105"/>
        <label>1</label>
    </ligand>
</feature>
<dbReference type="InterPro" id="IPR036264">
    <property type="entry name" value="Bact_exopeptidase_dim_dom"/>
</dbReference>
<evidence type="ECO:0000256" key="4">
    <source>
        <dbReference type="ARBA" id="ARBA00022490"/>
    </source>
</evidence>
<dbReference type="GO" id="GO:0046872">
    <property type="term" value="F:metal ion binding"/>
    <property type="evidence" value="ECO:0007669"/>
    <property type="project" value="UniProtKB-KW"/>
</dbReference>
<dbReference type="Pfam" id="PF01546">
    <property type="entry name" value="Peptidase_M20"/>
    <property type="match status" value="1"/>
</dbReference>
<evidence type="ECO:0000256" key="6">
    <source>
        <dbReference type="ARBA" id="ARBA00022801"/>
    </source>
</evidence>
<evidence type="ECO:0000256" key="7">
    <source>
        <dbReference type="ARBA" id="ARBA00022833"/>
    </source>
</evidence>
<dbReference type="GO" id="GO:0006520">
    <property type="term" value="P:amino acid metabolic process"/>
    <property type="evidence" value="ECO:0007669"/>
    <property type="project" value="InterPro"/>
</dbReference>
<evidence type="ECO:0000259" key="11">
    <source>
        <dbReference type="Pfam" id="PF07687"/>
    </source>
</evidence>
<evidence type="ECO:0000256" key="2">
    <source>
        <dbReference type="ARBA" id="ARBA00006247"/>
    </source>
</evidence>
<feature type="binding site" evidence="10">
    <location>
        <position position="368"/>
    </location>
    <ligand>
        <name>Zn(2+)</name>
        <dbReference type="ChEBI" id="CHEBI:29105"/>
        <label>2</label>
    </ligand>
</feature>
<dbReference type="FunFam" id="3.30.70.360:FF:000005">
    <property type="entry name" value="Putative Aminoacylase-1"/>
    <property type="match status" value="1"/>
</dbReference>
<proteinExistence type="inferred from homology"/>
<feature type="active site" description="Proton acceptor" evidence="9">
    <location>
        <position position="142"/>
    </location>
</feature>
<organism evidence="12 13">
    <name type="scientific">Mesorhabditis spiculigera</name>
    <dbReference type="NCBI Taxonomy" id="96644"/>
    <lineage>
        <taxon>Eukaryota</taxon>
        <taxon>Metazoa</taxon>
        <taxon>Ecdysozoa</taxon>
        <taxon>Nematoda</taxon>
        <taxon>Chromadorea</taxon>
        <taxon>Rhabditida</taxon>
        <taxon>Rhabditina</taxon>
        <taxon>Rhabditomorpha</taxon>
        <taxon>Rhabditoidea</taxon>
        <taxon>Rhabditidae</taxon>
        <taxon>Mesorhabditinae</taxon>
        <taxon>Mesorhabditis</taxon>
    </lineage>
</organism>
<dbReference type="PROSITE" id="PS00758">
    <property type="entry name" value="ARGE_DAPE_CPG2_1"/>
    <property type="match status" value="1"/>
</dbReference>
<dbReference type="AlphaFoldDB" id="A0AA36DJU2"/>
<evidence type="ECO:0000256" key="10">
    <source>
        <dbReference type="PIRSR" id="PIRSR036696-2"/>
    </source>
</evidence>
<sequence>MSSEDPAVTKFREYLLIKTEQPNPDYDDCMKFLAALADELSIEHHIIEPEKGFPFMVMTIPGEEPNLPALMLHSHTDVVPVSKEHWKHDPFEAEKENGKIYGRGTQDMKCNGIQYFEAMRRLYKNGKKDFKRTIHIVWGPDEELGSHNGMEKLVEHPDFKKLNVGFVLDEGMASENDTYKVFYAERCKWWFRVTFLGPPGHGSRFIANSAAEKMQRFISKAYQFRAKQQEILKKDPKKTLGDVTSLNLTVCRGGVETNVVPEKFECEFDMRVTPSTNFYELQAEIDSWIKFAGEGTNIDWILHKTFQNITPTTKDDPFSRVIEETLGNENCQFTKEIFPCGTDCGLIRATGVRVIGFSPIINTTVLLHCHDEYLDESVFLRGIDIYEKLIPALANVKE</sequence>
<feature type="non-terminal residue" evidence="12">
    <location>
        <position position="1"/>
    </location>
</feature>
<dbReference type="EMBL" id="CATQJA010002710">
    <property type="protein sequence ID" value="CAJ0587712.1"/>
    <property type="molecule type" value="Genomic_DNA"/>
</dbReference>
<protein>
    <recommendedName>
        <fullName evidence="3">N-acyl-aliphatic-L-amino acid amidohydrolase</fullName>
        <ecNumber evidence="3">3.5.1.14</ecNumber>
    </recommendedName>
    <alternativeName>
        <fullName evidence="8">N-acyl-L-amino-acid amidohydrolase</fullName>
    </alternativeName>
</protein>
<dbReference type="Gene3D" id="1.10.150.900">
    <property type="match status" value="1"/>
</dbReference>
<comment type="caution">
    <text evidence="12">The sequence shown here is derived from an EMBL/GenBank/DDBJ whole genome shotgun (WGS) entry which is preliminary data.</text>
</comment>
<dbReference type="InterPro" id="IPR010159">
    <property type="entry name" value="N-acyl_aa_amidohydrolase"/>
</dbReference>
<dbReference type="Gene3D" id="3.30.70.360">
    <property type="match status" value="1"/>
</dbReference>
<dbReference type="Proteomes" id="UP001177023">
    <property type="component" value="Unassembled WGS sequence"/>
</dbReference>
<evidence type="ECO:0000313" key="12">
    <source>
        <dbReference type="EMBL" id="CAJ0587712.1"/>
    </source>
</evidence>
<feature type="binding site" evidence="10">
    <location>
        <position position="75"/>
    </location>
    <ligand>
        <name>Zn(2+)</name>
        <dbReference type="ChEBI" id="CHEBI:29105"/>
        <label>1</label>
    </ligand>
</feature>
<dbReference type="SUPFAM" id="SSF55031">
    <property type="entry name" value="Bacterial exopeptidase dimerisation domain"/>
    <property type="match status" value="1"/>
</dbReference>
<evidence type="ECO:0000256" key="5">
    <source>
        <dbReference type="ARBA" id="ARBA00022723"/>
    </source>
</evidence>
<feature type="domain" description="Peptidase M20 dimerisation" evidence="11">
    <location>
        <begin position="184"/>
        <end position="292"/>
    </location>
</feature>
<keyword evidence="13" id="KW-1185">Reference proteome</keyword>
<dbReference type="NCBIfam" id="TIGR01880">
    <property type="entry name" value="Ac-peptdase-euk"/>
    <property type="match status" value="1"/>
</dbReference>
<keyword evidence="4" id="KW-0963">Cytoplasm</keyword>
<comment type="similarity">
    <text evidence="2">Belongs to the peptidase M20A family.</text>
</comment>
<dbReference type="GO" id="GO:0005737">
    <property type="term" value="C:cytoplasm"/>
    <property type="evidence" value="ECO:0007669"/>
    <property type="project" value="UniProtKB-SubCell"/>
</dbReference>
<dbReference type="InterPro" id="IPR052083">
    <property type="entry name" value="Aminoacylase-1_M20A"/>
</dbReference>
<name>A0AA36DJU2_9BILA</name>
<comment type="subcellular location">
    <subcellularLocation>
        <location evidence="1">Cytoplasm</location>
    </subcellularLocation>
</comment>